<dbReference type="RefSeq" id="WP_346582828.1">
    <property type="nucleotide sequence ID" value="NZ_JBDJNQ010000013.1"/>
</dbReference>
<dbReference type="Proteomes" id="UP001409291">
    <property type="component" value="Unassembled WGS sequence"/>
</dbReference>
<comment type="caution">
    <text evidence="1">The sequence shown here is derived from an EMBL/GenBank/DDBJ whole genome shotgun (WGS) entry which is preliminary data.</text>
</comment>
<sequence>MNRYILLFILVLSGLRAFPQLGYFNSPDSAVMFPKKYGSFEHYAFVLNGKVIEHQALVANREAKLNNILPYPITLEGKRYLGAVYFHSEERYAPPVRDANHPAYFINGTQISPYQIRSIKMELYKRIAKSAKDTTINGTLYHGSVHVDTDEDYFASRISLPDLIEKYTGLPLENVTVHWRSSTNRYSYENEIGRIIENNFPLYSFKIGNLSVQKVEVDLVRFAQGEQYVVHLIDNSYNWSNAKAAAFFAEPLAIDTLFPCYVPDFDVQEDGLFTSTEVQPAPGKDLNFYLKKLSSTMGLPTVKPSTATQIDSITVQFIVLKDGMIANLKSVESDKHGHEDILTAIKKNACLWLPSIQGNRPVLFRRKMVIFYSKDQKGNIQSLDGLKYRYNFVQTNNKP</sequence>
<dbReference type="EMBL" id="JBDJNQ010000013">
    <property type="protein sequence ID" value="MEN5379969.1"/>
    <property type="molecule type" value="Genomic_DNA"/>
</dbReference>
<name>A0ABV0BZI0_9SPHI</name>
<gene>
    <name evidence="1" type="ORF">ABE541_22065</name>
</gene>
<evidence type="ECO:0008006" key="3">
    <source>
        <dbReference type="Google" id="ProtNLM"/>
    </source>
</evidence>
<evidence type="ECO:0000313" key="1">
    <source>
        <dbReference type="EMBL" id="MEN5379969.1"/>
    </source>
</evidence>
<reference evidence="1 2" key="1">
    <citation type="submission" date="2024-04" db="EMBL/GenBank/DDBJ databases">
        <title>WGS of bacteria from Torrens River.</title>
        <authorList>
            <person name="Wyrsch E.R."/>
            <person name="Drigo B."/>
        </authorList>
    </citation>
    <scope>NUCLEOTIDE SEQUENCE [LARGE SCALE GENOMIC DNA]</scope>
    <source>
        <strain evidence="1 2">TWI391</strain>
    </source>
</reference>
<accession>A0ABV0BZI0</accession>
<protein>
    <recommendedName>
        <fullName evidence="3">TonB C-terminal domain-containing protein</fullName>
    </recommendedName>
</protein>
<organism evidence="1 2">
    <name type="scientific">Sphingobacterium kitahiroshimense</name>
    <dbReference type="NCBI Taxonomy" id="470446"/>
    <lineage>
        <taxon>Bacteria</taxon>
        <taxon>Pseudomonadati</taxon>
        <taxon>Bacteroidota</taxon>
        <taxon>Sphingobacteriia</taxon>
        <taxon>Sphingobacteriales</taxon>
        <taxon>Sphingobacteriaceae</taxon>
        <taxon>Sphingobacterium</taxon>
    </lineage>
</organism>
<evidence type="ECO:0000313" key="2">
    <source>
        <dbReference type="Proteomes" id="UP001409291"/>
    </source>
</evidence>
<keyword evidence="2" id="KW-1185">Reference proteome</keyword>
<proteinExistence type="predicted"/>